<evidence type="ECO:0000259" key="10">
    <source>
        <dbReference type="Pfam" id="PF01217"/>
    </source>
</evidence>
<keyword evidence="4 9" id="KW-0813">Transport</keyword>
<dbReference type="InterPro" id="IPR044733">
    <property type="entry name" value="AP1_sigma"/>
</dbReference>
<reference evidence="11" key="1">
    <citation type="submission" date="2022-07" db="EMBL/GenBank/DDBJ databases">
        <title>Evaluation of T. orientalis genome assembly methods using nanopore sequencing and analysis of variation between genomes.</title>
        <authorList>
            <person name="Yam J."/>
            <person name="Micallef M.L."/>
            <person name="Liu M."/>
            <person name="Djordjevic S.P."/>
            <person name="Bogema D.R."/>
            <person name="Jenkins C."/>
        </authorList>
    </citation>
    <scope>NUCLEOTIDE SEQUENCE</scope>
    <source>
        <strain evidence="11">Goon Nure</strain>
    </source>
</reference>
<protein>
    <recommendedName>
        <fullName evidence="9">AP complex subunit sigma</fullName>
    </recommendedName>
</protein>
<dbReference type="Gene3D" id="3.30.450.60">
    <property type="match status" value="1"/>
</dbReference>
<dbReference type="Pfam" id="PF01217">
    <property type="entry name" value="Clat_adaptor_s"/>
    <property type="match status" value="1"/>
</dbReference>
<sequence>MIKFFLVISRQCKVRLSKWFIPVSSKEKNSIIQDLSHMVVNRHLKQCNILEWRDYKLVFRRYASLYFIVCVEKDANELIVLEMIHQYVEILDNYFSQVCELDLVFNFDKAYHILDEVLIDGDIYESNQNSIVRNITAQDAMSEKTKGFSAKKVI</sequence>
<proteinExistence type="inferred from homology"/>
<dbReference type="PIRSF" id="PIRSF015588">
    <property type="entry name" value="AP_complex_sigma"/>
    <property type="match status" value="1"/>
</dbReference>
<dbReference type="GO" id="GO:0035615">
    <property type="term" value="F:clathrin adaptor activity"/>
    <property type="evidence" value="ECO:0007669"/>
    <property type="project" value="InterPro"/>
</dbReference>
<evidence type="ECO:0000256" key="8">
    <source>
        <dbReference type="ARBA" id="ARBA00023329"/>
    </source>
</evidence>
<keyword evidence="7 9" id="KW-0472">Membrane</keyword>
<dbReference type="SUPFAM" id="SSF64356">
    <property type="entry name" value="SNARE-like"/>
    <property type="match status" value="1"/>
</dbReference>
<gene>
    <name evidence="11" type="ORF">MACK_003332</name>
</gene>
<comment type="subcellular location">
    <subcellularLocation>
        <location evidence="2">Cytoplasmic vesicle</location>
        <location evidence="2">Clathrin-coated vesicle membrane</location>
    </subcellularLocation>
    <subcellularLocation>
        <location evidence="1">Golgi apparatus</location>
    </subcellularLocation>
</comment>
<dbReference type="GO" id="GO:0005829">
    <property type="term" value="C:cytosol"/>
    <property type="evidence" value="ECO:0007669"/>
    <property type="project" value="GOC"/>
</dbReference>
<evidence type="ECO:0000256" key="5">
    <source>
        <dbReference type="ARBA" id="ARBA00022927"/>
    </source>
</evidence>
<dbReference type="InterPro" id="IPR011012">
    <property type="entry name" value="Longin-like_dom_sf"/>
</dbReference>
<dbReference type="Proteomes" id="UP000244811">
    <property type="component" value="Chromosome 1"/>
</dbReference>
<evidence type="ECO:0000313" key="12">
    <source>
        <dbReference type="Proteomes" id="UP000244811"/>
    </source>
</evidence>
<accession>A0A976SIH0</accession>
<evidence type="ECO:0000256" key="3">
    <source>
        <dbReference type="ARBA" id="ARBA00006972"/>
    </source>
</evidence>
<dbReference type="EMBL" id="CP056069">
    <property type="protein sequence ID" value="UVC49495.1"/>
    <property type="molecule type" value="Genomic_DNA"/>
</dbReference>
<comment type="similarity">
    <text evidence="3 9">Belongs to the adaptor complexes small subunit family.</text>
</comment>
<name>A0A976SIH0_THEOR</name>
<evidence type="ECO:0000256" key="7">
    <source>
        <dbReference type="ARBA" id="ARBA00023136"/>
    </source>
</evidence>
<evidence type="ECO:0000256" key="6">
    <source>
        <dbReference type="ARBA" id="ARBA00023034"/>
    </source>
</evidence>
<dbReference type="PANTHER" id="PTHR11753">
    <property type="entry name" value="ADAPTOR COMPLEXES SMALL SUBUNIT FAMILY"/>
    <property type="match status" value="1"/>
</dbReference>
<evidence type="ECO:0000313" key="11">
    <source>
        <dbReference type="EMBL" id="UVC49495.1"/>
    </source>
</evidence>
<dbReference type="InterPro" id="IPR016635">
    <property type="entry name" value="AP_complex_ssu"/>
</dbReference>
<dbReference type="AlphaFoldDB" id="A0A976SIH0"/>
<dbReference type="CDD" id="cd14831">
    <property type="entry name" value="AP1_sigma"/>
    <property type="match status" value="1"/>
</dbReference>
<dbReference type="FunFam" id="3.30.450.60:FF:000007">
    <property type="entry name" value="AP complex subunit sigma"/>
    <property type="match status" value="1"/>
</dbReference>
<keyword evidence="8" id="KW-0968">Cytoplasmic vesicle</keyword>
<keyword evidence="5 9" id="KW-0653">Protein transport</keyword>
<evidence type="ECO:0000256" key="9">
    <source>
        <dbReference type="PIRNR" id="PIRNR015588"/>
    </source>
</evidence>
<dbReference type="GO" id="GO:0006886">
    <property type="term" value="P:intracellular protein transport"/>
    <property type="evidence" value="ECO:0007669"/>
    <property type="project" value="UniProtKB-UniRule"/>
</dbReference>
<dbReference type="InterPro" id="IPR022775">
    <property type="entry name" value="AP_mu_sigma_su"/>
</dbReference>
<organism evidence="11 12">
    <name type="scientific">Theileria orientalis</name>
    <dbReference type="NCBI Taxonomy" id="68886"/>
    <lineage>
        <taxon>Eukaryota</taxon>
        <taxon>Sar</taxon>
        <taxon>Alveolata</taxon>
        <taxon>Apicomplexa</taxon>
        <taxon>Aconoidasida</taxon>
        <taxon>Piroplasmida</taxon>
        <taxon>Theileriidae</taxon>
        <taxon>Theileria</taxon>
    </lineage>
</organism>
<dbReference type="GO" id="GO:0016482">
    <property type="term" value="P:cytosolic transport"/>
    <property type="evidence" value="ECO:0007669"/>
    <property type="project" value="UniProtKB-ARBA"/>
</dbReference>
<evidence type="ECO:0000256" key="4">
    <source>
        <dbReference type="ARBA" id="ARBA00022448"/>
    </source>
</evidence>
<feature type="domain" description="AP complex mu/sigma subunit" evidence="10">
    <location>
        <begin position="1"/>
        <end position="141"/>
    </location>
</feature>
<evidence type="ECO:0000256" key="2">
    <source>
        <dbReference type="ARBA" id="ARBA00004640"/>
    </source>
</evidence>
<keyword evidence="6" id="KW-0333">Golgi apparatus</keyword>
<evidence type="ECO:0000256" key="1">
    <source>
        <dbReference type="ARBA" id="ARBA00004555"/>
    </source>
</evidence>
<dbReference type="GO" id="GO:0030121">
    <property type="term" value="C:AP-1 adaptor complex"/>
    <property type="evidence" value="ECO:0007669"/>
    <property type="project" value="InterPro"/>
</dbReference>